<dbReference type="SUPFAM" id="SSF52833">
    <property type="entry name" value="Thioredoxin-like"/>
    <property type="match status" value="1"/>
</dbReference>
<proteinExistence type="predicted"/>
<evidence type="ECO:0000313" key="3">
    <source>
        <dbReference type="Proteomes" id="UP000193090"/>
    </source>
</evidence>
<name>A0A1X2EHL8_9MYCO</name>
<protein>
    <recommendedName>
        <fullName evidence="1">DSBA-like thioredoxin domain-containing protein</fullName>
    </recommendedName>
</protein>
<feature type="domain" description="DSBA-like thioredoxin" evidence="1">
    <location>
        <begin position="6"/>
        <end position="204"/>
    </location>
</feature>
<reference evidence="2 3" key="1">
    <citation type="submission" date="2016-01" db="EMBL/GenBank/DDBJ databases">
        <title>The new phylogeny of the genus Mycobacterium.</title>
        <authorList>
            <person name="Tarcisio F."/>
            <person name="Conor M."/>
            <person name="Antonella G."/>
            <person name="Elisabetta G."/>
            <person name="Giulia F.S."/>
            <person name="Sara T."/>
            <person name="Anna F."/>
            <person name="Clotilde B."/>
            <person name="Roberto B."/>
            <person name="Veronica D.S."/>
            <person name="Fabio R."/>
            <person name="Monica P."/>
            <person name="Olivier J."/>
            <person name="Enrico T."/>
            <person name="Nicola S."/>
        </authorList>
    </citation>
    <scope>NUCLEOTIDE SEQUENCE [LARGE SCALE GENOMIC DNA]</scope>
    <source>
        <strain evidence="2 3">DSM 44153</strain>
    </source>
</reference>
<dbReference type="PANTHER" id="PTHR13887:SF41">
    <property type="entry name" value="THIOREDOXIN SUPERFAMILY PROTEIN"/>
    <property type="match status" value="1"/>
</dbReference>
<comment type="caution">
    <text evidence="2">The sequence shown here is derived from an EMBL/GenBank/DDBJ whole genome shotgun (WGS) entry which is preliminary data.</text>
</comment>
<dbReference type="PANTHER" id="PTHR13887">
    <property type="entry name" value="GLUTATHIONE S-TRANSFERASE KAPPA"/>
    <property type="match status" value="1"/>
</dbReference>
<gene>
    <name evidence="2" type="ORF">AWC30_14530</name>
</gene>
<dbReference type="GO" id="GO:0016491">
    <property type="term" value="F:oxidoreductase activity"/>
    <property type="evidence" value="ECO:0007669"/>
    <property type="project" value="InterPro"/>
</dbReference>
<dbReference type="RefSeq" id="WP_085110912.1">
    <property type="nucleotide sequence ID" value="NZ_JACKSN010000189.1"/>
</dbReference>
<dbReference type="CDD" id="cd03024">
    <property type="entry name" value="DsbA_FrnE"/>
    <property type="match status" value="1"/>
</dbReference>
<dbReference type="AlphaFoldDB" id="A0A1X2EHL8"/>
<dbReference type="EMBL" id="LQPZ01000040">
    <property type="protein sequence ID" value="ORX01088.1"/>
    <property type="molecule type" value="Genomic_DNA"/>
</dbReference>
<dbReference type="InterPro" id="IPR036249">
    <property type="entry name" value="Thioredoxin-like_sf"/>
</dbReference>
<sequence length="219" mass="22905">MSRAVTVEVFSDVICPWCYIGVHRLGCAVDAVAENTGVRPHLAYRAYELNPDMPAAGISRREYRTAKFGSWERSRKLDAQTVAAAAGDGLSFDYDAITRTPNTRAAHRLIAAAEQAAGRGAALAAAVMAAYFRHGRDIGDPNVLTELAATIGLGAEVAGSLDDPALDRRVASDQARAATLGIVSVPVVLAGERVEVGAASVADYTALLSDTVAAGPQPR</sequence>
<dbReference type="OrthoDB" id="9799122at2"/>
<evidence type="ECO:0000259" key="1">
    <source>
        <dbReference type="Pfam" id="PF01323"/>
    </source>
</evidence>
<organism evidence="2 3">
    <name type="scientific">Mycolicibacillus trivialis</name>
    <dbReference type="NCBI Taxonomy" id="1798"/>
    <lineage>
        <taxon>Bacteria</taxon>
        <taxon>Bacillati</taxon>
        <taxon>Actinomycetota</taxon>
        <taxon>Actinomycetes</taxon>
        <taxon>Mycobacteriales</taxon>
        <taxon>Mycobacteriaceae</taxon>
        <taxon>Mycolicibacillus</taxon>
    </lineage>
</organism>
<accession>A0A1X2EHL8</accession>
<dbReference type="Proteomes" id="UP000193090">
    <property type="component" value="Unassembled WGS sequence"/>
</dbReference>
<dbReference type="STRING" id="1798.AWC30_14530"/>
<keyword evidence="3" id="KW-1185">Reference proteome</keyword>
<dbReference type="InterPro" id="IPR001853">
    <property type="entry name" value="DSBA-like_thioredoxin_dom"/>
</dbReference>
<dbReference type="Pfam" id="PF01323">
    <property type="entry name" value="DSBA"/>
    <property type="match status" value="1"/>
</dbReference>
<evidence type="ECO:0000313" key="2">
    <source>
        <dbReference type="EMBL" id="ORX01088.1"/>
    </source>
</evidence>
<dbReference type="Gene3D" id="3.40.30.10">
    <property type="entry name" value="Glutaredoxin"/>
    <property type="match status" value="1"/>
</dbReference>